<dbReference type="EMBL" id="VOBL01000012">
    <property type="protein sequence ID" value="KAA0976100.1"/>
    <property type="molecule type" value="Genomic_DNA"/>
</dbReference>
<dbReference type="Pfam" id="PF13601">
    <property type="entry name" value="HTH_34"/>
    <property type="match status" value="1"/>
</dbReference>
<gene>
    <name evidence="2" type="ORF">FQ154_12400</name>
</gene>
<evidence type="ECO:0000313" key="3">
    <source>
        <dbReference type="Proteomes" id="UP000323856"/>
    </source>
</evidence>
<dbReference type="InterPro" id="IPR036390">
    <property type="entry name" value="WH_DNA-bd_sf"/>
</dbReference>
<dbReference type="Gene3D" id="1.10.10.10">
    <property type="entry name" value="Winged helix-like DNA-binding domain superfamily/Winged helix DNA-binding domain"/>
    <property type="match status" value="1"/>
</dbReference>
<evidence type="ECO:0000259" key="1">
    <source>
        <dbReference type="Pfam" id="PF13601"/>
    </source>
</evidence>
<dbReference type="OrthoDB" id="4952043at2"/>
<dbReference type="InterPro" id="IPR027395">
    <property type="entry name" value="WH_DNA-bd_dom"/>
</dbReference>
<dbReference type="PANTHER" id="PTHR37318:SF1">
    <property type="entry name" value="BSL7504 PROTEIN"/>
    <property type="match status" value="1"/>
</dbReference>
<organism evidence="2 3">
    <name type="scientific">Paeniglutamicibacter gangotriensis</name>
    <dbReference type="NCBI Taxonomy" id="254787"/>
    <lineage>
        <taxon>Bacteria</taxon>
        <taxon>Bacillati</taxon>
        <taxon>Actinomycetota</taxon>
        <taxon>Actinomycetes</taxon>
        <taxon>Micrococcales</taxon>
        <taxon>Micrococcaceae</taxon>
        <taxon>Paeniglutamicibacter</taxon>
    </lineage>
</organism>
<comment type="caution">
    <text evidence="2">The sequence shown here is derived from an EMBL/GenBank/DDBJ whole genome shotgun (WGS) entry which is preliminary data.</text>
</comment>
<accession>A0A5B0EEB3</accession>
<proteinExistence type="predicted"/>
<protein>
    <submittedName>
        <fullName evidence="2">Helix-turn-helix domain-containing protein</fullName>
    </submittedName>
</protein>
<dbReference type="InterPro" id="IPR036388">
    <property type="entry name" value="WH-like_DNA-bd_sf"/>
</dbReference>
<sequence>MRGLSMGAAVRTEPRFDEMIHAPTRLRLCAMLRPLAGAEFSAIAAMLELSEANLSKTVRNLVELGYLSSSKQASPERSDARQITTIKLTPPGRRAFDGHLAALRAMAGDR</sequence>
<dbReference type="PANTHER" id="PTHR37318">
    <property type="entry name" value="BSL7504 PROTEIN"/>
    <property type="match status" value="1"/>
</dbReference>
<dbReference type="SUPFAM" id="SSF46785">
    <property type="entry name" value="Winged helix' DNA-binding domain"/>
    <property type="match status" value="1"/>
</dbReference>
<name>A0A5B0EEB3_9MICC</name>
<dbReference type="Proteomes" id="UP000323856">
    <property type="component" value="Unassembled WGS sequence"/>
</dbReference>
<dbReference type="AlphaFoldDB" id="A0A5B0EEB3"/>
<feature type="domain" description="Winged helix DNA-binding" evidence="1">
    <location>
        <begin position="25"/>
        <end position="105"/>
    </location>
</feature>
<evidence type="ECO:0000313" key="2">
    <source>
        <dbReference type="EMBL" id="KAA0976100.1"/>
    </source>
</evidence>
<reference evidence="2 3" key="1">
    <citation type="submission" date="2019-07" db="EMBL/GenBank/DDBJ databases">
        <title>Analysis of the biochemical properties, biological activity and biotechnological potential of siderophores and biosurfactants produced by Antarctic psychrotolerant bacteria.</title>
        <authorList>
            <person name="Styczynski M."/>
            <person name="Krucon T."/>
            <person name="Decewicz P."/>
            <person name="Dziewit L."/>
        </authorList>
    </citation>
    <scope>NUCLEOTIDE SEQUENCE [LARGE SCALE GENOMIC DNA]</scope>
    <source>
        <strain evidence="2 3">ANT_H27</strain>
    </source>
</reference>